<dbReference type="Gene3D" id="3.90.190.10">
    <property type="entry name" value="Protein tyrosine phosphatase superfamily"/>
    <property type="match status" value="1"/>
</dbReference>
<dbReference type="SUPFAM" id="SSF52799">
    <property type="entry name" value="(Phosphotyrosine protein) phosphatases II"/>
    <property type="match status" value="1"/>
</dbReference>
<sequence length="278" mass="29558">MSDSVSADTIATTGVSPGMAIVVEGIPNLRDVGGWPTDGGRVRTGAVYRSAEFSALAGSAADKFSELGIRAVYDLRTADERAANANVVPQGTEYIVFDILADRPGAGPAQMLQVLSDPAAAEKLLGDGKAVKMFEQSYRQFLSLPSAITGYRQFFTLLAEKEHRPALFHCTTGKDRTGWAAAALLMMLGVGDDDVRADYLLTNDSLVPALQPMVDRFASIGGDPELLAPVIGVREEYLDAARSEMQSRFGDVETYFSKGLGLSSGTIDALRADLVVSA</sequence>
<protein>
    <submittedName>
        <fullName evidence="2">Tyrosine-protein phosphatase</fullName>
    </submittedName>
</protein>
<dbReference type="PANTHER" id="PTHR31126:SF1">
    <property type="entry name" value="TYROSINE SPECIFIC PROTEIN PHOSPHATASES DOMAIN-CONTAINING PROTEIN"/>
    <property type="match status" value="1"/>
</dbReference>
<dbReference type="Pfam" id="PF13350">
    <property type="entry name" value="Y_phosphatase3"/>
    <property type="match status" value="1"/>
</dbReference>
<comment type="caution">
    <text evidence="2">The sequence shown here is derived from an EMBL/GenBank/DDBJ whole genome shotgun (WGS) entry which is preliminary data.</text>
</comment>
<name>A0ABP7AMN8_9MICO</name>
<evidence type="ECO:0000313" key="3">
    <source>
        <dbReference type="Proteomes" id="UP001501697"/>
    </source>
</evidence>
<keyword evidence="3" id="KW-1185">Reference proteome</keyword>
<dbReference type="InterPro" id="IPR026893">
    <property type="entry name" value="Tyr/Ser_Pase_IphP-type"/>
</dbReference>
<dbReference type="Proteomes" id="UP001501697">
    <property type="component" value="Unassembled WGS sequence"/>
</dbReference>
<dbReference type="PROSITE" id="PS00383">
    <property type="entry name" value="TYR_PHOSPHATASE_1"/>
    <property type="match status" value="1"/>
</dbReference>
<comment type="similarity">
    <text evidence="1">Belongs to the protein-tyrosine phosphatase family.</text>
</comment>
<dbReference type="InterPro" id="IPR029021">
    <property type="entry name" value="Prot-tyrosine_phosphatase-like"/>
</dbReference>
<accession>A0ABP7AMN8</accession>
<dbReference type="PANTHER" id="PTHR31126">
    <property type="entry name" value="TYROSINE-PROTEIN PHOSPHATASE"/>
    <property type="match status" value="1"/>
</dbReference>
<gene>
    <name evidence="2" type="ORF">GCM10022200_19620</name>
</gene>
<dbReference type="InterPro" id="IPR016130">
    <property type="entry name" value="Tyr_Pase_AS"/>
</dbReference>
<proteinExistence type="inferred from homology"/>
<organism evidence="2 3">
    <name type="scientific">Microbacterium awajiense</name>
    <dbReference type="NCBI Taxonomy" id="415214"/>
    <lineage>
        <taxon>Bacteria</taxon>
        <taxon>Bacillati</taxon>
        <taxon>Actinomycetota</taxon>
        <taxon>Actinomycetes</taxon>
        <taxon>Micrococcales</taxon>
        <taxon>Microbacteriaceae</taxon>
        <taxon>Microbacterium</taxon>
    </lineage>
</organism>
<reference evidence="3" key="1">
    <citation type="journal article" date="2019" name="Int. J. Syst. Evol. Microbiol.">
        <title>The Global Catalogue of Microorganisms (GCM) 10K type strain sequencing project: providing services to taxonomists for standard genome sequencing and annotation.</title>
        <authorList>
            <consortium name="The Broad Institute Genomics Platform"/>
            <consortium name="The Broad Institute Genome Sequencing Center for Infectious Disease"/>
            <person name="Wu L."/>
            <person name="Ma J."/>
        </authorList>
    </citation>
    <scope>NUCLEOTIDE SEQUENCE [LARGE SCALE GENOMIC DNA]</scope>
    <source>
        <strain evidence="3">JCM 16544</strain>
    </source>
</reference>
<evidence type="ECO:0000313" key="2">
    <source>
        <dbReference type="EMBL" id="GAA3636345.1"/>
    </source>
</evidence>
<dbReference type="EMBL" id="BAAAYU010000005">
    <property type="protein sequence ID" value="GAA3636345.1"/>
    <property type="molecule type" value="Genomic_DNA"/>
</dbReference>
<evidence type="ECO:0000256" key="1">
    <source>
        <dbReference type="ARBA" id="ARBA00009580"/>
    </source>
</evidence>